<dbReference type="EMBL" id="FONS01000017">
    <property type="protein sequence ID" value="SFF46809.1"/>
    <property type="molecule type" value="Genomic_DNA"/>
</dbReference>
<reference evidence="2 3" key="1">
    <citation type="submission" date="2016-10" db="EMBL/GenBank/DDBJ databases">
        <authorList>
            <person name="de Groot N.N."/>
        </authorList>
    </citation>
    <scope>NUCLEOTIDE SEQUENCE [LARGE SCALE GENOMIC DNA]</scope>
    <source>
        <strain evidence="2 3">ATCC 51969</strain>
    </source>
</reference>
<sequence>MMNQEDIFKKIGQILNELTDQYQYLEEHPRDWNGFELDLFQANANFLAEHVQVFQKMSKAKNSPVNKDKPQENINQDEVSTVEIKPVIPVLEKEIFKPDNEPSKFEFILNDKPSADLFDFEEKAVGEIFDRALSAEEEHIIAQKQKLREKDSLMVEPVTDEDDEIGPEPFLVSADSETAFTLAEVQEVPLEAVTPAETVIVEPIVHLPVETEVKTDYPVQERPIEVFQTDHDTSTATPASPLPDSVAQHTEPDLSIPPSVPEREKLSTPLSFQQPESVKADSRELERKQTENVDNTAPKLTLNDLLSSQNTRNTTSEQKKAVIHDLKQAISLNDKMRYIKDLFNGYNLAYSEAIDLLNKMPDLESAHQFLQNNYAVKHNWEGKQETADQFYELLQQRFNH</sequence>
<proteinExistence type="predicted"/>
<feature type="region of interest" description="Disordered" evidence="1">
    <location>
        <begin position="230"/>
        <end position="298"/>
    </location>
</feature>
<dbReference type="AlphaFoldDB" id="A0A1I2IX87"/>
<dbReference type="RefSeq" id="WP_139218472.1">
    <property type="nucleotide sequence ID" value="NZ_FONS01000017.1"/>
</dbReference>
<feature type="compositionally biased region" description="Basic and acidic residues" evidence="1">
    <location>
        <begin position="278"/>
        <end position="291"/>
    </location>
</feature>
<evidence type="ECO:0000313" key="3">
    <source>
        <dbReference type="Proteomes" id="UP000183129"/>
    </source>
</evidence>
<accession>A0A1I2IX87</accession>
<protein>
    <submittedName>
        <fullName evidence="2">Uncharacterized protein</fullName>
    </submittedName>
</protein>
<dbReference type="STRING" id="34086.SAMN04488084_103443"/>
<gene>
    <name evidence="2" type="ORF">SAMN03003324_04047</name>
</gene>
<name>A0A1I2IX87_9SPHI</name>
<evidence type="ECO:0000256" key="1">
    <source>
        <dbReference type="SAM" id="MobiDB-lite"/>
    </source>
</evidence>
<dbReference type="Proteomes" id="UP000183129">
    <property type="component" value="Unassembled WGS sequence"/>
</dbReference>
<evidence type="ECO:0000313" key="2">
    <source>
        <dbReference type="EMBL" id="SFF46809.1"/>
    </source>
</evidence>
<organism evidence="2 3">
    <name type="scientific">Pedobacter antarcticus</name>
    <dbReference type="NCBI Taxonomy" id="34086"/>
    <lineage>
        <taxon>Bacteria</taxon>
        <taxon>Pseudomonadati</taxon>
        <taxon>Bacteroidota</taxon>
        <taxon>Sphingobacteriia</taxon>
        <taxon>Sphingobacteriales</taxon>
        <taxon>Sphingobacteriaceae</taxon>
        <taxon>Pedobacter</taxon>
    </lineage>
</organism>